<dbReference type="AlphaFoldDB" id="A0A0D7BN67"/>
<sequence>MSSSPARTSSPYDFLSAELAASLSEQHFGLKSWTMKASSTKNMACASVVLLDGRAMEMSLTNRGYTQIDGSETYETLESLLSTLSNLYHEKRMELLFAKLEQVSARDHEELSQEPIP</sequence>
<name>A0A0D7BN67_9AGAR</name>
<keyword evidence="2" id="KW-1185">Reference proteome</keyword>
<organism evidence="1 2">
    <name type="scientific">Cylindrobasidium torrendii FP15055 ss-10</name>
    <dbReference type="NCBI Taxonomy" id="1314674"/>
    <lineage>
        <taxon>Eukaryota</taxon>
        <taxon>Fungi</taxon>
        <taxon>Dikarya</taxon>
        <taxon>Basidiomycota</taxon>
        <taxon>Agaricomycotina</taxon>
        <taxon>Agaricomycetes</taxon>
        <taxon>Agaricomycetidae</taxon>
        <taxon>Agaricales</taxon>
        <taxon>Marasmiineae</taxon>
        <taxon>Physalacriaceae</taxon>
        <taxon>Cylindrobasidium</taxon>
    </lineage>
</organism>
<reference evidence="1 2" key="1">
    <citation type="journal article" date="2015" name="Fungal Genet. Biol.">
        <title>Evolution of novel wood decay mechanisms in Agaricales revealed by the genome sequences of Fistulina hepatica and Cylindrobasidium torrendii.</title>
        <authorList>
            <person name="Floudas D."/>
            <person name="Held B.W."/>
            <person name="Riley R."/>
            <person name="Nagy L.G."/>
            <person name="Koehler G."/>
            <person name="Ransdell A.S."/>
            <person name="Younus H."/>
            <person name="Chow J."/>
            <person name="Chiniquy J."/>
            <person name="Lipzen A."/>
            <person name="Tritt A."/>
            <person name="Sun H."/>
            <person name="Haridas S."/>
            <person name="LaButti K."/>
            <person name="Ohm R.A."/>
            <person name="Kues U."/>
            <person name="Blanchette R.A."/>
            <person name="Grigoriev I.V."/>
            <person name="Minto R.E."/>
            <person name="Hibbett D.S."/>
        </authorList>
    </citation>
    <scope>NUCLEOTIDE SEQUENCE [LARGE SCALE GENOMIC DNA]</scope>
    <source>
        <strain evidence="1 2">FP15055 ss-10</strain>
    </source>
</reference>
<dbReference type="Proteomes" id="UP000054007">
    <property type="component" value="Unassembled WGS sequence"/>
</dbReference>
<dbReference type="SUPFAM" id="SSF103107">
    <property type="entry name" value="Hypothetical protein c14orf129, hspc210"/>
    <property type="match status" value="1"/>
</dbReference>
<dbReference type="InterPro" id="IPR023231">
    <property type="entry name" value="GSKIP_dom_sf"/>
</dbReference>
<protein>
    <submittedName>
        <fullName evidence="1">Uncharacterized protein</fullName>
    </submittedName>
</protein>
<proteinExistence type="predicted"/>
<evidence type="ECO:0000313" key="2">
    <source>
        <dbReference type="Proteomes" id="UP000054007"/>
    </source>
</evidence>
<evidence type="ECO:0000313" key="1">
    <source>
        <dbReference type="EMBL" id="KIY72003.1"/>
    </source>
</evidence>
<accession>A0A0D7BN67</accession>
<dbReference type="EMBL" id="KN880448">
    <property type="protein sequence ID" value="KIY72003.1"/>
    <property type="molecule type" value="Genomic_DNA"/>
</dbReference>
<dbReference type="Gene3D" id="3.30.2280.10">
    <property type="entry name" value="Hypothetical protein (hspc210)"/>
    <property type="match status" value="1"/>
</dbReference>
<dbReference type="OrthoDB" id="5804279at2759"/>
<gene>
    <name evidence="1" type="ORF">CYLTODRAFT_486781</name>
</gene>